<comment type="caution">
    <text evidence="1">The sequence shown here is derived from an EMBL/GenBank/DDBJ whole genome shotgun (WGS) entry which is preliminary data.</text>
</comment>
<gene>
    <name evidence="1" type="ORF">CTEN210_02823</name>
</gene>
<accession>A0AAD3CKC3</accession>
<evidence type="ECO:0000313" key="1">
    <source>
        <dbReference type="EMBL" id="GFH46349.1"/>
    </source>
</evidence>
<protein>
    <submittedName>
        <fullName evidence="1">Uncharacterized protein</fullName>
    </submittedName>
</protein>
<reference evidence="1 2" key="1">
    <citation type="journal article" date="2021" name="Sci. Rep.">
        <title>The genome of the diatom Chaetoceros tenuissimus carries an ancient integrated fragment of an extant virus.</title>
        <authorList>
            <person name="Hongo Y."/>
            <person name="Kimura K."/>
            <person name="Takaki Y."/>
            <person name="Yoshida Y."/>
            <person name="Baba S."/>
            <person name="Kobayashi G."/>
            <person name="Nagasaki K."/>
            <person name="Hano T."/>
            <person name="Tomaru Y."/>
        </authorList>
    </citation>
    <scope>NUCLEOTIDE SEQUENCE [LARGE SCALE GENOMIC DNA]</scope>
    <source>
        <strain evidence="1 2">NIES-3715</strain>
    </source>
</reference>
<sequence length="109" mass="12450">MRVATVDGLVTLFCDGSKLLYSEELEDEFFEARGSVEFNDVDLADLDDDLSDACRKYFKERSSWQQIIIQEGVTEIPRRTFSRCYNIKRVMVAIPSSGSNNLHSFVAKD</sequence>
<dbReference type="EMBL" id="BLLK01000022">
    <property type="protein sequence ID" value="GFH46349.1"/>
    <property type="molecule type" value="Genomic_DNA"/>
</dbReference>
<name>A0AAD3CKC3_9STRA</name>
<organism evidence="1 2">
    <name type="scientific">Chaetoceros tenuissimus</name>
    <dbReference type="NCBI Taxonomy" id="426638"/>
    <lineage>
        <taxon>Eukaryota</taxon>
        <taxon>Sar</taxon>
        <taxon>Stramenopiles</taxon>
        <taxon>Ochrophyta</taxon>
        <taxon>Bacillariophyta</taxon>
        <taxon>Coscinodiscophyceae</taxon>
        <taxon>Chaetocerotophycidae</taxon>
        <taxon>Chaetocerotales</taxon>
        <taxon>Chaetocerotaceae</taxon>
        <taxon>Chaetoceros</taxon>
    </lineage>
</organism>
<keyword evidence="2" id="KW-1185">Reference proteome</keyword>
<proteinExistence type="predicted"/>
<dbReference type="Proteomes" id="UP001054902">
    <property type="component" value="Unassembled WGS sequence"/>
</dbReference>
<dbReference type="AlphaFoldDB" id="A0AAD3CKC3"/>
<evidence type="ECO:0000313" key="2">
    <source>
        <dbReference type="Proteomes" id="UP001054902"/>
    </source>
</evidence>